<dbReference type="AlphaFoldDB" id="A0A0A6P0S7"/>
<dbReference type="PATRIC" id="fig|1003181.4.peg.5431"/>
<protein>
    <submittedName>
        <fullName evidence="1">Uncharacterized protein</fullName>
    </submittedName>
</protein>
<organism evidence="1 2">
    <name type="scientific">Candidatus Thiomargarita nelsonii</name>
    <dbReference type="NCBI Taxonomy" id="1003181"/>
    <lineage>
        <taxon>Bacteria</taxon>
        <taxon>Pseudomonadati</taxon>
        <taxon>Pseudomonadota</taxon>
        <taxon>Gammaproteobacteria</taxon>
        <taxon>Thiotrichales</taxon>
        <taxon>Thiotrichaceae</taxon>
        <taxon>Thiomargarita</taxon>
    </lineage>
</organism>
<dbReference type="EMBL" id="LUTY01002529">
    <property type="protein sequence ID" value="OAD20172.1"/>
    <property type="molecule type" value="Genomic_DNA"/>
</dbReference>
<gene>
    <name evidence="1" type="ORF">THIOM_004155</name>
</gene>
<proteinExistence type="predicted"/>
<reference evidence="1 2" key="1">
    <citation type="submission" date="2016-05" db="EMBL/GenBank/DDBJ databases">
        <title>Single-cell genome of chain-forming Candidatus Thiomargarita nelsonii and comparison to other large sulfur-oxidizing bacteria.</title>
        <authorList>
            <person name="Winkel M."/>
            <person name="Salman V."/>
            <person name="Woyke T."/>
            <person name="Schulz-Vogt H."/>
            <person name="Richter M."/>
            <person name="Flood B."/>
            <person name="Bailey J."/>
            <person name="Amann R."/>
            <person name="Mussmann M."/>
        </authorList>
    </citation>
    <scope>NUCLEOTIDE SEQUENCE [LARGE SCALE GENOMIC DNA]</scope>
    <source>
        <strain evidence="1 2">THI036</strain>
    </source>
</reference>
<dbReference type="Proteomes" id="UP000076962">
    <property type="component" value="Unassembled WGS sequence"/>
</dbReference>
<sequence length="66" mass="7397">MKTLTFQEAFAAMRLFLEDYYEQTHSDDVGALLGDLQLLEDGMTADPAVWDDWLACVDKVEIKAAA</sequence>
<comment type="caution">
    <text evidence="1">The sequence shown here is derived from an EMBL/GenBank/DDBJ whole genome shotgun (WGS) entry which is preliminary data.</text>
</comment>
<evidence type="ECO:0000313" key="1">
    <source>
        <dbReference type="EMBL" id="OAD20172.1"/>
    </source>
</evidence>
<keyword evidence="2" id="KW-1185">Reference proteome</keyword>
<name>A0A0A6P0S7_9GAMM</name>
<accession>A0A0A6P0S7</accession>
<evidence type="ECO:0000313" key="2">
    <source>
        <dbReference type="Proteomes" id="UP000076962"/>
    </source>
</evidence>